<evidence type="ECO:0000313" key="4">
    <source>
        <dbReference type="Proteomes" id="UP000242877"/>
    </source>
</evidence>
<feature type="transmembrane region" description="Helical" evidence="1">
    <location>
        <begin position="160"/>
        <end position="182"/>
    </location>
</feature>
<evidence type="ECO:0000259" key="2">
    <source>
        <dbReference type="Pfam" id="PF07950"/>
    </source>
</evidence>
<comment type="caution">
    <text evidence="3">The sequence shown here is derived from an EMBL/GenBank/DDBJ whole genome shotgun (WGS) entry which is preliminary data.</text>
</comment>
<dbReference type="PANTHER" id="PTHR38409">
    <property type="entry name" value="MDM10-COMPLEMENTING PROTEIN 1"/>
    <property type="match status" value="1"/>
</dbReference>
<evidence type="ECO:0000256" key="1">
    <source>
        <dbReference type="SAM" id="Phobius"/>
    </source>
</evidence>
<dbReference type="GO" id="GO:0005741">
    <property type="term" value="C:mitochondrial outer membrane"/>
    <property type="evidence" value="ECO:0007669"/>
    <property type="project" value="TreeGrafter"/>
</dbReference>
<keyword evidence="1" id="KW-0472">Membrane</keyword>
<evidence type="ECO:0000313" key="3">
    <source>
        <dbReference type="EMBL" id="KZZ93003.1"/>
    </source>
</evidence>
<name>A0A162IGB1_9EURO</name>
<dbReference type="AlphaFoldDB" id="A0A162IGB1"/>
<gene>
    <name evidence="3" type="ORF">AAP_02469</name>
</gene>
<keyword evidence="4" id="KW-1185">Reference proteome</keyword>
<dbReference type="OrthoDB" id="10259513at2759"/>
<reference evidence="3 4" key="1">
    <citation type="journal article" date="2016" name="Genome Biol. Evol.">
        <title>Divergent and convergent evolution of fungal pathogenicity.</title>
        <authorList>
            <person name="Shang Y."/>
            <person name="Xiao G."/>
            <person name="Zheng P."/>
            <person name="Cen K."/>
            <person name="Zhan S."/>
            <person name="Wang C."/>
        </authorList>
    </citation>
    <scope>NUCLEOTIDE SEQUENCE [LARGE SCALE GENOMIC DNA]</scope>
    <source>
        <strain evidence="3 4">ARSEF 7405</strain>
    </source>
</reference>
<dbReference type="PANTHER" id="PTHR38409:SF1">
    <property type="entry name" value="MITOCHONDRIAL ADAPTER PROTEIN MCP1"/>
    <property type="match status" value="1"/>
</dbReference>
<feature type="transmembrane region" description="Helical" evidence="1">
    <location>
        <begin position="267"/>
        <end position="289"/>
    </location>
</feature>
<dbReference type="InterPro" id="IPR012472">
    <property type="entry name" value="MCP1_TM"/>
</dbReference>
<dbReference type="Pfam" id="PF07950">
    <property type="entry name" value="MCP1_TM"/>
    <property type="match status" value="1"/>
</dbReference>
<proteinExistence type="predicted"/>
<feature type="domain" description="Mitochondrial adapter protein MCP1 transmembrane" evidence="2">
    <location>
        <begin position="167"/>
        <end position="285"/>
    </location>
</feature>
<organism evidence="3 4">
    <name type="scientific">Ascosphaera apis ARSEF 7405</name>
    <dbReference type="NCBI Taxonomy" id="392613"/>
    <lineage>
        <taxon>Eukaryota</taxon>
        <taxon>Fungi</taxon>
        <taxon>Dikarya</taxon>
        <taxon>Ascomycota</taxon>
        <taxon>Pezizomycotina</taxon>
        <taxon>Eurotiomycetes</taxon>
        <taxon>Eurotiomycetidae</taxon>
        <taxon>Onygenales</taxon>
        <taxon>Ascosphaeraceae</taxon>
        <taxon>Ascosphaera</taxon>
    </lineage>
</organism>
<dbReference type="InterPro" id="IPR039960">
    <property type="entry name" value="MCP1"/>
</dbReference>
<dbReference type="GO" id="GO:0007005">
    <property type="term" value="P:mitochondrion organization"/>
    <property type="evidence" value="ECO:0007669"/>
    <property type="project" value="TreeGrafter"/>
</dbReference>
<dbReference type="VEuPathDB" id="FungiDB:AAP_02469"/>
<dbReference type="GO" id="GO:0055088">
    <property type="term" value="P:lipid homeostasis"/>
    <property type="evidence" value="ECO:0007669"/>
    <property type="project" value="InterPro"/>
</dbReference>
<dbReference type="Proteomes" id="UP000242877">
    <property type="component" value="Unassembled WGS sequence"/>
</dbReference>
<dbReference type="EMBL" id="AZGZ01000009">
    <property type="protein sequence ID" value="KZZ93003.1"/>
    <property type="molecule type" value="Genomic_DNA"/>
</dbReference>
<keyword evidence="1" id="KW-1133">Transmembrane helix</keyword>
<keyword evidence="1" id="KW-0812">Transmembrane</keyword>
<accession>A0A162IGB1</accession>
<protein>
    <recommendedName>
        <fullName evidence="2">Mitochondrial adapter protein MCP1 transmembrane domain-containing protein</fullName>
    </recommendedName>
</protein>
<sequence>MAGDDNELRKLSPSPVDEDEFIDLEANAAEISRHGPQARRPWWKRPGLGLSGGHWDSWLTSVQKYSTIGPTIFLGLHFANTSVIPLVTRSIPESESYLLLTREIYQAPAFEHALLTVPVIAHVLSGTLRRILRQRRHARMFGITPGKKPTSVGFGSQDKVGYALILLLGTHVVVNRVVPLYVDGGSSSVGLGYVSYGLQKAPWFMNLGYAALIGATVCHFVGGTAFHFGWRNVLEWSGRGQISAERGKSDADSSVSANRHSRRRRRWLIASGLATTLAVTWLAGLKLIADNRSFLSWEATEWDRLYKSIPILGKYIFSS</sequence>
<feature type="transmembrane region" description="Helical" evidence="1">
    <location>
        <begin position="202"/>
        <end position="222"/>
    </location>
</feature>